<dbReference type="InterPro" id="IPR001466">
    <property type="entry name" value="Beta-lactam-related"/>
</dbReference>
<dbReference type="PANTHER" id="PTHR46825">
    <property type="entry name" value="D-ALANYL-D-ALANINE-CARBOXYPEPTIDASE/ENDOPEPTIDASE AMPH"/>
    <property type="match status" value="1"/>
</dbReference>
<dbReference type="InterPro" id="IPR012338">
    <property type="entry name" value="Beta-lactam/transpept-like"/>
</dbReference>
<proteinExistence type="predicted"/>
<dbReference type="AlphaFoldDB" id="A0A1F5Z970"/>
<dbReference type="InterPro" id="IPR050491">
    <property type="entry name" value="AmpC-like"/>
</dbReference>
<dbReference type="STRING" id="1798373.A2154_00315"/>
<evidence type="ECO:0000313" key="2">
    <source>
        <dbReference type="EMBL" id="OGG08697.1"/>
    </source>
</evidence>
<dbReference type="SUPFAM" id="SSF56601">
    <property type="entry name" value="beta-lactamase/transpeptidase-like"/>
    <property type="match status" value="1"/>
</dbReference>
<sequence>MKNNLSPSFFHKSNTGHTPGYALAVIRNGQVIELSCYGYANINNQIFITDATPFRLASLTKQFTSLAILQLIDKGYFKLNSKIAKLVNFDHNRVFNDINVHNLLTHTSGLPDYEEIIYKSKNNSYVNNNDAMSIIRKFEQLNFRPNSKFEYSETGYVILKTIIENISGKSYTRYLEKNIFRKLNMKNSFVATNNTLLKKFRNRAIGYKKVSGNYQEYDDDYLNFIIGNDGIYASISDMSLWMLSWRNKFLLSDRLYTKALTNQIQVTDDVSYGYGLYIDNINKMIYHTGSWVGFNNIICWNYSNDLILVILANLCFCPDRNKRLKIVKNYMKYYQ</sequence>
<dbReference type="Pfam" id="PF00144">
    <property type="entry name" value="Beta-lactamase"/>
    <property type="match status" value="1"/>
</dbReference>
<feature type="domain" description="Beta-lactamase-related" evidence="1">
    <location>
        <begin position="15"/>
        <end position="313"/>
    </location>
</feature>
<organism evidence="2 3">
    <name type="scientific">Candidatus Gottesmanbacteria bacterium RBG_16_43_7</name>
    <dbReference type="NCBI Taxonomy" id="1798373"/>
    <lineage>
        <taxon>Bacteria</taxon>
        <taxon>Candidatus Gottesmaniibacteriota</taxon>
    </lineage>
</organism>
<name>A0A1F5Z970_9BACT</name>
<comment type="caution">
    <text evidence="2">The sequence shown here is derived from an EMBL/GenBank/DDBJ whole genome shotgun (WGS) entry which is preliminary data.</text>
</comment>
<evidence type="ECO:0000259" key="1">
    <source>
        <dbReference type="Pfam" id="PF00144"/>
    </source>
</evidence>
<accession>A0A1F5Z970</accession>
<gene>
    <name evidence="2" type="ORF">A2154_00315</name>
</gene>
<dbReference type="EMBL" id="MFJC01000051">
    <property type="protein sequence ID" value="OGG08697.1"/>
    <property type="molecule type" value="Genomic_DNA"/>
</dbReference>
<dbReference type="PANTHER" id="PTHR46825:SF9">
    <property type="entry name" value="BETA-LACTAMASE-RELATED DOMAIN-CONTAINING PROTEIN"/>
    <property type="match status" value="1"/>
</dbReference>
<protein>
    <recommendedName>
        <fullName evidence="1">Beta-lactamase-related domain-containing protein</fullName>
    </recommendedName>
</protein>
<dbReference type="Gene3D" id="3.40.710.10">
    <property type="entry name" value="DD-peptidase/beta-lactamase superfamily"/>
    <property type="match status" value="1"/>
</dbReference>
<reference evidence="2 3" key="1">
    <citation type="journal article" date="2016" name="Nat. Commun.">
        <title>Thousands of microbial genomes shed light on interconnected biogeochemical processes in an aquifer system.</title>
        <authorList>
            <person name="Anantharaman K."/>
            <person name="Brown C.T."/>
            <person name="Hug L.A."/>
            <person name="Sharon I."/>
            <person name="Castelle C.J."/>
            <person name="Probst A.J."/>
            <person name="Thomas B.C."/>
            <person name="Singh A."/>
            <person name="Wilkins M.J."/>
            <person name="Karaoz U."/>
            <person name="Brodie E.L."/>
            <person name="Williams K.H."/>
            <person name="Hubbard S.S."/>
            <person name="Banfield J.F."/>
        </authorList>
    </citation>
    <scope>NUCLEOTIDE SEQUENCE [LARGE SCALE GENOMIC DNA]</scope>
</reference>
<dbReference type="Proteomes" id="UP000176854">
    <property type="component" value="Unassembled WGS sequence"/>
</dbReference>
<evidence type="ECO:0000313" key="3">
    <source>
        <dbReference type="Proteomes" id="UP000176854"/>
    </source>
</evidence>